<dbReference type="STRING" id="1513793.SAMN06296036_1339"/>
<dbReference type="Proteomes" id="UP000192907">
    <property type="component" value="Unassembled WGS sequence"/>
</dbReference>
<dbReference type="AlphaFoldDB" id="A0A1Y6CUE7"/>
<accession>A0A1Y6CUE7</accession>
<protein>
    <submittedName>
        <fullName evidence="1">Transglutaminase elicitor</fullName>
    </submittedName>
</protein>
<name>A0A1Y6CUE7_9BACT</name>
<evidence type="ECO:0000313" key="1">
    <source>
        <dbReference type="EMBL" id="SMF78821.1"/>
    </source>
</evidence>
<reference evidence="2" key="1">
    <citation type="submission" date="2017-04" db="EMBL/GenBank/DDBJ databases">
        <authorList>
            <person name="Varghese N."/>
            <person name="Submissions S."/>
        </authorList>
    </citation>
    <scope>NUCLEOTIDE SEQUENCE [LARGE SCALE GENOMIC DNA]</scope>
    <source>
        <strain evidence="2">RKEM611</strain>
    </source>
</reference>
<dbReference type="RefSeq" id="WP_132325559.1">
    <property type="nucleotide sequence ID" value="NZ_FWZT01000033.1"/>
</dbReference>
<dbReference type="InterPro" id="IPR032048">
    <property type="entry name" value="TGase_elicitor"/>
</dbReference>
<dbReference type="EMBL" id="FWZT01000033">
    <property type="protein sequence ID" value="SMF78821.1"/>
    <property type="molecule type" value="Genomic_DNA"/>
</dbReference>
<keyword evidence="2" id="KW-1185">Reference proteome</keyword>
<sequence>MKPPMVRTALVILPMALIVSLHWSCDHFRTRARAYNLDTVSPYGNYSRDELELRDISDFYKRVFGGSEDDYWTEWSKLDEFKSGSVTLDRIPYLDSWYPERQKGTNIEGALTKYDKVFNGSELLATDWEAKYNSREEPSWYGHCNGTSVAAARFQNPLVPVGRPVGCEQTNTCIDFFEPRDIRALLSEINMNAKAKFISGNRCRKPQSELDALPAIRTDPTTMDDCDDVNPASFHVGLVNFLGRKKQPVIFDMNRDIQVWNYPIYEYSYTSEELATEELALERLGLNLDQWVFNPDAKSWQFIEMTISYRKARSDFQGAGTKPDPSKLVYTYILELDGEGRVVGGEWVGESRRSHPDFLWMAFEPAPPTGSSSRGNPHVDVDEVISIWAESVGLDPNNPFRDKPGNTYDIRFYPKPDIEWGFVEGYYQVLLDGGSSGTIFRGKKSHLRIIVEEPLKKGSEVEVFLNGDSLVRKAPADGRLDLVFDSPRGVNYLRFEWFTDPDNLALKASEVNWEFRYYAM</sequence>
<dbReference type="GO" id="GO:0016755">
    <property type="term" value="F:aminoacyltransferase activity"/>
    <property type="evidence" value="ECO:0007669"/>
    <property type="project" value="InterPro"/>
</dbReference>
<dbReference type="Pfam" id="PF16683">
    <property type="entry name" value="TGase_elicitor"/>
    <property type="match status" value="1"/>
</dbReference>
<evidence type="ECO:0000313" key="2">
    <source>
        <dbReference type="Proteomes" id="UP000192907"/>
    </source>
</evidence>
<proteinExistence type="predicted"/>
<organism evidence="1 2">
    <name type="scientific">Pseudobacteriovorax antillogorgiicola</name>
    <dbReference type="NCBI Taxonomy" id="1513793"/>
    <lineage>
        <taxon>Bacteria</taxon>
        <taxon>Pseudomonadati</taxon>
        <taxon>Bdellovibrionota</taxon>
        <taxon>Oligoflexia</taxon>
        <taxon>Oligoflexales</taxon>
        <taxon>Pseudobacteriovoracaceae</taxon>
        <taxon>Pseudobacteriovorax</taxon>
    </lineage>
</organism>
<gene>
    <name evidence="1" type="ORF">SAMN06296036_1339</name>
</gene>